<feature type="active site" evidence="6">
    <location>
        <position position="136"/>
    </location>
</feature>
<proteinExistence type="inferred from homology"/>
<dbReference type="SUPFAM" id="SSF56420">
    <property type="entry name" value="Peptide deformylase"/>
    <property type="match status" value="1"/>
</dbReference>
<keyword evidence="3 6" id="KW-0378">Hydrolase</keyword>
<dbReference type="OrthoDB" id="9804313at2"/>
<dbReference type="NCBIfam" id="TIGR00079">
    <property type="entry name" value="pept_deformyl"/>
    <property type="match status" value="1"/>
</dbReference>
<dbReference type="PANTHER" id="PTHR10458:SF2">
    <property type="entry name" value="PEPTIDE DEFORMYLASE, MITOCHONDRIAL"/>
    <property type="match status" value="1"/>
</dbReference>
<dbReference type="GO" id="GO:0046872">
    <property type="term" value="F:metal ion binding"/>
    <property type="evidence" value="ECO:0007669"/>
    <property type="project" value="UniProtKB-KW"/>
</dbReference>
<gene>
    <name evidence="6" type="primary">def</name>
    <name evidence="7" type="ORF">FHX40_1104</name>
</gene>
<name>A0A543IV38_9ACTN</name>
<reference evidence="7 8" key="1">
    <citation type="submission" date="2019-06" db="EMBL/GenBank/DDBJ databases">
        <title>Sequencing the genomes of 1000 actinobacteria strains.</title>
        <authorList>
            <person name="Klenk H.-P."/>
        </authorList>
    </citation>
    <scope>NUCLEOTIDE SEQUENCE [LARGE SCALE GENOMIC DNA]</scope>
    <source>
        <strain evidence="7 8">DSM 43186</strain>
    </source>
</reference>
<dbReference type="HAMAP" id="MF_00163">
    <property type="entry name" value="Pep_deformylase"/>
    <property type="match status" value="1"/>
</dbReference>
<evidence type="ECO:0000256" key="5">
    <source>
        <dbReference type="ARBA" id="ARBA00023004"/>
    </source>
</evidence>
<evidence type="ECO:0000313" key="8">
    <source>
        <dbReference type="Proteomes" id="UP000319213"/>
    </source>
</evidence>
<comment type="catalytic activity">
    <reaction evidence="6">
        <text>N-terminal N-formyl-L-methionyl-[peptide] + H2O = N-terminal L-methionyl-[peptide] + formate</text>
        <dbReference type="Rhea" id="RHEA:24420"/>
        <dbReference type="Rhea" id="RHEA-COMP:10639"/>
        <dbReference type="Rhea" id="RHEA-COMP:10640"/>
        <dbReference type="ChEBI" id="CHEBI:15377"/>
        <dbReference type="ChEBI" id="CHEBI:15740"/>
        <dbReference type="ChEBI" id="CHEBI:49298"/>
        <dbReference type="ChEBI" id="CHEBI:64731"/>
        <dbReference type="EC" id="3.5.1.88"/>
    </reaction>
</comment>
<feature type="binding site" evidence="6">
    <location>
        <position position="135"/>
    </location>
    <ligand>
        <name>Fe cation</name>
        <dbReference type="ChEBI" id="CHEBI:24875"/>
    </ligand>
</feature>
<comment type="cofactor">
    <cofactor evidence="6">
        <name>Fe(2+)</name>
        <dbReference type="ChEBI" id="CHEBI:29033"/>
    </cofactor>
    <text evidence="6">Binds 1 Fe(2+) ion.</text>
</comment>
<accession>A0A543IV38</accession>
<comment type="caution">
    <text evidence="7">The sequence shown here is derived from an EMBL/GenBank/DDBJ whole genome shotgun (WGS) entry which is preliminary data.</text>
</comment>
<dbReference type="GO" id="GO:0042586">
    <property type="term" value="F:peptide deformylase activity"/>
    <property type="evidence" value="ECO:0007669"/>
    <property type="project" value="UniProtKB-UniRule"/>
</dbReference>
<feature type="binding site" evidence="6">
    <location>
        <position position="139"/>
    </location>
    <ligand>
        <name>Fe cation</name>
        <dbReference type="ChEBI" id="CHEBI:24875"/>
    </ligand>
</feature>
<evidence type="ECO:0000256" key="6">
    <source>
        <dbReference type="HAMAP-Rule" id="MF_00163"/>
    </source>
</evidence>
<keyword evidence="4 6" id="KW-0648">Protein biosynthesis</keyword>
<keyword evidence="8" id="KW-1185">Reference proteome</keyword>
<evidence type="ECO:0000256" key="3">
    <source>
        <dbReference type="ARBA" id="ARBA00022801"/>
    </source>
</evidence>
<dbReference type="Pfam" id="PF01327">
    <property type="entry name" value="Pep_deformylase"/>
    <property type="match status" value="1"/>
</dbReference>
<organism evidence="7 8">
    <name type="scientific">Thermopolyspora flexuosa</name>
    <dbReference type="NCBI Taxonomy" id="103836"/>
    <lineage>
        <taxon>Bacteria</taxon>
        <taxon>Bacillati</taxon>
        <taxon>Actinomycetota</taxon>
        <taxon>Actinomycetes</taxon>
        <taxon>Streptosporangiales</taxon>
        <taxon>Streptosporangiaceae</taxon>
        <taxon>Thermopolyspora</taxon>
    </lineage>
</organism>
<dbReference type="PRINTS" id="PR01576">
    <property type="entry name" value="PDEFORMYLASE"/>
</dbReference>
<comment type="similarity">
    <text evidence="1 6">Belongs to the polypeptide deformylase family.</text>
</comment>
<evidence type="ECO:0000256" key="4">
    <source>
        <dbReference type="ARBA" id="ARBA00022917"/>
    </source>
</evidence>
<dbReference type="InterPro" id="IPR023635">
    <property type="entry name" value="Peptide_deformylase"/>
</dbReference>
<feature type="binding site" evidence="6">
    <location>
        <position position="87"/>
    </location>
    <ligand>
        <name>Fe cation</name>
        <dbReference type="ChEBI" id="CHEBI:24875"/>
    </ligand>
</feature>
<dbReference type="NCBIfam" id="NF001159">
    <property type="entry name" value="PRK00150.1-3"/>
    <property type="match status" value="1"/>
</dbReference>
<protein>
    <recommendedName>
        <fullName evidence="6">Peptide deformylase</fullName>
        <shortName evidence="6">PDF</shortName>
        <ecNumber evidence="6">3.5.1.88</ecNumber>
    </recommendedName>
    <alternativeName>
        <fullName evidence="6">Polypeptide deformylase</fullName>
    </alternativeName>
</protein>
<dbReference type="AlphaFoldDB" id="A0A543IV38"/>
<comment type="function">
    <text evidence="6">Removes the formyl group from the N-terminal Met of newly synthesized proteins. Requires at least a dipeptide for an efficient rate of reaction. N-terminal L-methionine is a prerequisite for activity but the enzyme has broad specificity at other positions.</text>
</comment>
<evidence type="ECO:0000256" key="1">
    <source>
        <dbReference type="ARBA" id="ARBA00010759"/>
    </source>
</evidence>
<dbReference type="CDD" id="cd00487">
    <property type="entry name" value="Pep_deformylase"/>
    <property type="match status" value="1"/>
</dbReference>
<dbReference type="Gene3D" id="3.90.45.10">
    <property type="entry name" value="Peptide deformylase"/>
    <property type="match status" value="1"/>
</dbReference>
<dbReference type="PANTHER" id="PTHR10458">
    <property type="entry name" value="PEPTIDE DEFORMYLASE"/>
    <property type="match status" value="1"/>
</dbReference>
<evidence type="ECO:0000313" key="7">
    <source>
        <dbReference type="EMBL" id="TQM74433.1"/>
    </source>
</evidence>
<dbReference type="EC" id="3.5.1.88" evidence="6"/>
<dbReference type="RefSeq" id="WP_142258607.1">
    <property type="nucleotide sequence ID" value="NZ_BMPV01000006.1"/>
</dbReference>
<dbReference type="InterPro" id="IPR036821">
    <property type="entry name" value="Peptide_deformylase_sf"/>
</dbReference>
<dbReference type="EMBL" id="VFPQ01000001">
    <property type="protein sequence ID" value="TQM74433.1"/>
    <property type="molecule type" value="Genomic_DNA"/>
</dbReference>
<evidence type="ECO:0000256" key="2">
    <source>
        <dbReference type="ARBA" id="ARBA00022723"/>
    </source>
</evidence>
<dbReference type="GO" id="GO:0006412">
    <property type="term" value="P:translation"/>
    <property type="evidence" value="ECO:0007669"/>
    <property type="project" value="UniProtKB-UniRule"/>
</dbReference>
<keyword evidence="5 6" id="KW-0408">Iron</keyword>
<dbReference type="Proteomes" id="UP000319213">
    <property type="component" value="Unassembled WGS sequence"/>
</dbReference>
<dbReference type="PIRSF" id="PIRSF004749">
    <property type="entry name" value="Pep_def"/>
    <property type="match status" value="1"/>
</dbReference>
<sequence length="172" mass="19165">MREIRRIGDPVLRSPAEPVTEFDRELRRLVDEMMRVMYAADGVGLAGPQIGVSLRLFVYDVNGRKGHVINPELTVDDPTEVVEDEGCLSVPSRETGTPLYAPTPRAAGVTVTGVDRLGRPLRIKARGYLARCFQHETDHLDGVLYVDRLPKQERRRILLQTPGPDRAPGLLS</sequence>
<keyword evidence="2 6" id="KW-0479">Metal-binding</keyword>